<proteinExistence type="predicted"/>
<comment type="caution">
    <text evidence="1">The sequence shown here is derived from an EMBL/GenBank/DDBJ whole genome shotgun (WGS) entry which is preliminary data.</text>
</comment>
<gene>
    <name evidence="1" type="ORF">L21TH_1771</name>
</gene>
<accession>R1CD23</accession>
<keyword evidence="2" id="KW-1185">Reference proteome</keyword>
<evidence type="ECO:0000313" key="2">
    <source>
        <dbReference type="Proteomes" id="UP000013378"/>
    </source>
</evidence>
<name>R1CD23_9FIRM</name>
<dbReference type="Proteomes" id="UP000013378">
    <property type="component" value="Unassembled WGS sequence"/>
</dbReference>
<dbReference type="AlphaFoldDB" id="R1CD23"/>
<dbReference type="STRING" id="1304284.L21TH_1771"/>
<sequence length="40" mass="4607">MEMNSNNEVQTYNTIIDILAEIINNNIKTTKPKEESHNDS</sequence>
<dbReference type="EMBL" id="ARZA01000202">
    <property type="protein sequence ID" value="EOD00195.1"/>
    <property type="molecule type" value="Genomic_DNA"/>
</dbReference>
<reference evidence="1 2" key="1">
    <citation type="journal article" date="2015" name="Geomicrobiol. J.">
        <title>Caldisalinibacter kiritimatiensis gen. nov., sp. nov., a moderately thermohalophilic thiosulfate-reducing bacterium from a hypersaline microbial mat.</title>
        <authorList>
            <person name="Ben Hania W."/>
            <person name="Joseph M."/>
            <person name="Fiebig A."/>
            <person name="Bunk B."/>
            <person name="Klenk H.-P."/>
            <person name="Fardeau M.-L."/>
            <person name="Spring S."/>
        </authorList>
    </citation>
    <scope>NUCLEOTIDE SEQUENCE [LARGE SCALE GENOMIC DNA]</scope>
    <source>
        <strain evidence="1 2">L21-TH-D2</strain>
    </source>
</reference>
<protein>
    <submittedName>
        <fullName evidence="1">Uncharacterized protein</fullName>
    </submittedName>
</protein>
<evidence type="ECO:0000313" key="1">
    <source>
        <dbReference type="EMBL" id="EOD00195.1"/>
    </source>
</evidence>
<organism evidence="1 2">
    <name type="scientific">Caldisalinibacter kiritimatiensis</name>
    <dbReference type="NCBI Taxonomy" id="1304284"/>
    <lineage>
        <taxon>Bacteria</taxon>
        <taxon>Bacillati</taxon>
        <taxon>Bacillota</taxon>
        <taxon>Tissierellia</taxon>
        <taxon>Tissierellales</taxon>
        <taxon>Thermohalobacteraceae</taxon>
        <taxon>Caldisalinibacter</taxon>
    </lineage>
</organism>